<dbReference type="RefSeq" id="XP_017875322.1">
    <property type="nucleotide sequence ID" value="XM_018019833.1"/>
</dbReference>
<evidence type="ECO:0000313" key="3">
    <source>
        <dbReference type="RefSeq" id="XP_017875322.1"/>
    </source>
</evidence>
<dbReference type="Pfam" id="PF17921">
    <property type="entry name" value="Integrase_H2C2"/>
    <property type="match status" value="1"/>
</dbReference>
<sequence>MYRMTTVVYGTGCAPYQAIRSIKQLASEVFDVFPRAAEILERHIYMDDAFAGADTLEEALEARNELINVLRSAGMELDKWSANQSALLDGLLISTDPVRFFSEENVVATLGLQWHNATDYFCYRVVLPTAPPNTTKRVVLSEVARLFDPLGWLAPVIVIAKILIQRLWISGCDWDQAVPDEVLGSWTNLREQLPCLEQLRIARWLGTLDSSTFFLHGFADASSQAYAATVYIVTLVGDEGPRSTLLAAKTKVAPIKTLSIPRLELCGALLLARLMDSIISQLSTSPKGVYCWTDSQVALAWLNSHPSRWQVFVANRTSEILTTLPTASWGHVRTSENPADLATRGVEPRLLQQQTLWWSGPAWLTTHWQNWQSSGTHYSTTVEEKKEKMVFTTPLGKTDKDKPMESMLSRYSKWSKVMRIFAYVLRWRTNARLARRERVASTLSAEELWRAQRAIIVATQGEYFEQELSYLRAGRPLPATKNLRRFLPFLDQDGLLRIGGRLQNTHLGEGEKHPIIVPGESHLAELLIRDAHLRTLHGGPQLVMSHLLRSFWIIHVRNRIRRLTRQCVRCTRFQGQLQSQQMAALPSPRVTPDRPFAITGLDYAGPFQLRTTKGRGHKSYKGYVSIFICMVTRAVHVEVVSDYTTGSFLNAFRRFVSRRGRCRVLYSDNGTTFQGADAELQRLFHSSSEFSRDVATATAAEGVNWKFIPPRAPHFGGIWEAAVKAFKHHLRRVLGDSTLTYEEFATLATQIEACLNSRPLCPLSSDPRDQERTCLAHYSLAELAVFRNSLLNYRRGEKGENGLHYAVGEVRQGQTYGIHALQVLQVVQGDTNLCLCAQVAN</sequence>
<dbReference type="InterPro" id="IPR001584">
    <property type="entry name" value="Integrase_cat-core"/>
</dbReference>
<protein>
    <submittedName>
        <fullName evidence="3">Uncharacterized protein LOC108622144</fullName>
    </submittedName>
</protein>
<dbReference type="GeneID" id="108622144"/>
<organism evidence="2 3">
    <name type="scientific">Ceratina calcarata</name>
    <dbReference type="NCBI Taxonomy" id="156304"/>
    <lineage>
        <taxon>Eukaryota</taxon>
        <taxon>Metazoa</taxon>
        <taxon>Ecdysozoa</taxon>
        <taxon>Arthropoda</taxon>
        <taxon>Hexapoda</taxon>
        <taxon>Insecta</taxon>
        <taxon>Pterygota</taxon>
        <taxon>Neoptera</taxon>
        <taxon>Endopterygota</taxon>
        <taxon>Hymenoptera</taxon>
        <taxon>Apocrita</taxon>
        <taxon>Aculeata</taxon>
        <taxon>Apoidea</taxon>
        <taxon>Anthophila</taxon>
        <taxon>Apidae</taxon>
        <taxon>Ceratina</taxon>
        <taxon>Zadontomerus</taxon>
    </lineage>
</organism>
<dbReference type="InterPro" id="IPR008042">
    <property type="entry name" value="Retrotrans_Pao"/>
</dbReference>
<dbReference type="Pfam" id="PF05380">
    <property type="entry name" value="Peptidase_A17"/>
    <property type="match status" value="1"/>
</dbReference>
<dbReference type="GO" id="GO:0071897">
    <property type="term" value="P:DNA biosynthetic process"/>
    <property type="evidence" value="ECO:0007669"/>
    <property type="project" value="UniProtKB-ARBA"/>
</dbReference>
<dbReference type="InterPro" id="IPR036397">
    <property type="entry name" value="RNaseH_sf"/>
</dbReference>
<dbReference type="PANTHER" id="PTHR47331:SF4">
    <property type="entry name" value="PEPTIDASE S1 DOMAIN-CONTAINING PROTEIN"/>
    <property type="match status" value="1"/>
</dbReference>
<dbReference type="InterPro" id="IPR043502">
    <property type="entry name" value="DNA/RNA_pol_sf"/>
</dbReference>
<dbReference type="Proteomes" id="UP000694925">
    <property type="component" value="Unplaced"/>
</dbReference>
<dbReference type="PANTHER" id="PTHR47331">
    <property type="entry name" value="PHD-TYPE DOMAIN-CONTAINING PROTEIN"/>
    <property type="match status" value="1"/>
</dbReference>
<dbReference type="KEGG" id="ccal:108622144"/>
<name>A0AAJ7IRD7_9HYME</name>
<accession>A0AAJ7IRD7</accession>
<dbReference type="Gene3D" id="3.30.420.10">
    <property type="entry name" value="Ribonuclease H-like superfamily/Ribonuclease H"/>
    <property type="match status" value="1"/>
</dbReference>
<dbReference type="SUPFAM" id="SSF56672">
    <property type="entry name" value="DNA/RNA polymerases"/>
    <property type="match status" value="1"/>
</dbReference>
<evidence type="ECO:0000313" key="2">
    <source>
        <dbReference type="Proteomes" id="UP000694925"/>
    </source>
</evidence>
<dbReference type="GO" id="GO:0042575">
    <property type="term" value="C:DNA polymerase complex"/>
    <property type="evidence" value="ECO:0007669"/>
    <property type="project" value="UniProtKB-ARBA"/>
</dbReference>
<keyword evidence="2" id="KW-1185">Reference proteome</keyword>
<reference evidence="3" key="1">
    <citation type="submission" date="2025-08" db="UniProtKB">
        <authorList>
            <consortium name="RefSeq"/>
        </authorList>
    </citation>
    <scope>IDENTIFICATION</scope>
    <source>
        <tissue evidence="3">Whole body</tissue>
    </source>
</reference>
<dbReference type="GO" id="GO:0015074">
    <property type="term" value="P:DNA integration"/>
    <property type="evidence" value="ECO:0007669"/>
    <property type="project" value="InterPro"/>
</dbReference>
<dbReference type="PROSITE" id="PS50994">
    <property type="entry name" value="INTEGRASE"/>
    <property type="match status" value="1"/>
</dbReference>
<gene>
    <name evidence="3" type="primary">LOC108622144</name>
</gene>
<proteinExistence type="predicted"/>
<dbReference type="InterPro" id="IPR041588">
    <property type="entry name" value="Integrase_H2C2"/>
</dbReference>
<dbReference type="AlphaFoldDB" id="A0AAJ7IRD7"/>
<evidence type="ECO:0000259" key="1">
    <source>
        <dbReference type="PROSITE" id="PS50994"/>
    </source>
</evidence>
<dbReference type="InterPro" id="IPR012337">
    <property type="entry name" value="RNaseH-like_sf"/>
</dbReference>
<dbReference type="GO" id="GO:0003676">
    <property type="term" value="F:nucleic acid binding"/>
    <property type="evidence" value="ECO:0007669"/>
    <property type="project" value="InterPro"/>
</dbReference>
<dbReference type="SUPFAM" id="SSF53098">
    <property type="entry name" value="Ribonuclease H-like"/>
    <property type="match status" value="1"/>
</dbReference>
<feature type="domain" description="Integrase catalytic" evidence="1">
    <location>
        <begin position="591"/>
        <end position="775"/>
    </location>
</feature>